<feature type="transmembrane region" description="Helical" evidence="9">
    <location>
        <begin position="18"/>
        <end position="39"/>
    </location>
</feature>
<keyword evidence="6 9" id="KW-1133">Transmembrane helix</keyword>
<dbReference type="RefSeq" id="XP_044568623.1">
    <property type="nucleotide sequence ID" value="XM_044711612.1"/>
</dbReference>
<feature type="transmembrane region" description="Helical" evidence="9">
    <location>
        <begin position="501"/>
        <end position="526"/>
    </location>
</feature>
<dbReference type="OMA" id="VPSTTMC"/>
<comment type="caution">
    <text evidence="10">The sequence shown here is derived from an EMBL/GenBank/DDBJ whole genome shotgun (WGS) entry which is preliminary data.</text>
</comment>
<dbReference type="AlphaFoldDB" id="A0A6A5CEA5"/>
<accession>A0A6A5CEA5</accession>
<feature type="transmembrane region" description="Helical" evidence="9">
    <location>
        <begin position="465"/>
        <end position="489"/>
    </location>
</feature>
<keyword evidence="11" id="KW-1185">Reference proteome</keyword>
<dbReference type="GO" id="GO:0005794">
    <property type="term" value="C:Golgi apparatus"/>
    <property type="evidence" value="ECO:0007669"/>
    <property type="project" value="UniProtKB-SubCell"/>
</dbReference>
<feature type="transmembrane region" description="Helical" evidence="9">
    <location>
        <begin position="434"/>
        <end position="453"/>
    </location>
</feature>
<dbReference type="VEuPathDB" id="AmoebaDB:NF0018200"/>
<dbReference type="PANTHER" id="PTHR10766:SF55">
    <property type="entry name" value="TRANSMEMBRANE 9 SUPERFAMILY MEMBER 4"/>
    <property type="match status" value="1"/>
</dbReference>
<evidence type="ECO:0000256" key="9">
    <source>
        <dbReference type="RuleBase" id="RU363079"/>
    </source>
</evidence>
<dbReference type="EMBL" id="VFQX01000004">
    <property type="protein sequence ID" value="KAF0983910.1"/>
    <property type="molecule type" value="Genomic_DNA"/>
</dbReference>
<name>A0A6A5CEA5_NAEFO</name>
<dbReference type="OrthoDB" id="310621at2759"/>
<evidence type="ECO:0000313" key="10">
    <source>
        <dbReference type="EMBL" id="KAF0983910.1"/>
    </source>
</evidence>
<gene>
    <name evidence="10" type="ORF">FDP41_007825</name>
</gene>
<dbReference type="Proteomes" id="UP000444721">
    <property type="component" value="Unassembled WGS sequence"/>
</dbReference>
<dbReference type="GeneID" id="68115043"/>
<evidence type="ECO:0000256" key="3">
    <source>
        <dbReference type="ARBA" id="ARBA00005227"/>
    </source>
</evidence>
<evidence type="ECO:0000256" key="4">
    <source>
        <dbReference type="ARBA" id="ARBA00022692"/>
    </source>
</evidence>
<dbReference type="InterPro" id="IPR004240">
    <property type="entry name" value="EMP70"/>
</dbReference>
<proteinExistence type="inferred from homology"/>
<feature type="transmembrane region" description="Helical" evidence="9">
    <location>
        <begin position="663"/>
        <end position="692"/>
    </location>
</feature>
<feature type="transmembrane region" description="Helical" evidence="9">
    <location>
        <begin position="333"/>
        <end position="355"/>
    </location>
</feature>
<evidence type="ECO:0000313" key="11">
    <source>
        <dbReference type="Proteomes" id="UP000444721"/>
    </source>
</evidence>
<dbReference type="GO" id="GO:0016020">
    <property type="term" value="C:membrane"/>
    <property type="evidence" value="ECO:0007669"/>
    <property type="project" value="UniProtKB-SubCell"/>
</dbReference>
<dbReference type="VEuPathDB" id="AmoebaDB:FDP41_007825"/>
<dbReference type="GO" id="GO:0072657">
    <property type="term" value="P:protein localization to membrane"/>
    <property type="evidence" value="ECO:0007669"/>
    <property type="project" value="TreeGrafter"/>
</dbReference>
<comment type="subcellular location">
    <subcellularLocation>
        <location evidence="2">Golgi apparatus</location>
    </subcellularLocation>
    <subcellularLocation>
        <location evidence="1">Membrane</location>
        <topology evidence="1">Multi-pass membrane protein</topology>
    </subcellularLocation>
</comment>
<comment type="similarity">
    <text evidence="3 9">Belongs to the nonaspanin (TM9SF) (TC 9.A.2) family.</text>
</comment>
<feature type="transmembrane region" description="Helical" evidence="9">
    <location>
        <begin position="594"/>
        <end position="620"/>
    </location>
</feature>
<feature type="transmembrane region" description="Helical" evidence="9">
    <location>
        <begin position="632"/>
        <end position="651"/>
    </location>
</feature>
<keyword evidence="8 9" id="KW-0472">Membrane</keyword>
<dbReference type="Pfam" id="PF02990">
    <property type="entry name" value="EMP70"/>
    <property type="match status" value="1"/>
</dbReference>
<keyword evidence="7" id="KW-0333">Golgi apparatus</keyword>
<evidence type="ECO:0000256" key="8">
    <source>
        <dbReference type="ARBA" id="ARBA00023136"/>
    </source>
</evidence>
<keyword evidence="5" id="KW-0732">Signal</keyword>
<evidence type="ECO:0000256" key="2">
    <source>
        <dbReference type="ARBA" id="ARBA00004555"/>
    </source>
</evidence>
<keyword evidence="4 9" id="KW-0812">Transmembrane</keyword>
<feature type="transmembrane region" description="Helical" evidence="9">
    <location>
        <begin position="398"/>
        <end position="422"/>
    </location>
</feature>
<evidence type="ECO:0000256" key="5">
    <source>
        <dbReference type="ARBA" id="ARBA00022729"/>
    </source>
</evidence>
<evidence type="ECO:0000256" key="1">
    <source>
        <dbReference type="ARBA" id="ARBA00004141"/>
    </source>
</evidence>
<protein>
    <recommendedName>
        <fullName evidence="9">Transmembrane 9 superfamily member</fullName>
    </recommendedName>
</protein>
<evidence type="ECO:0000256" key="7">
    <source>
        <dbReference type="ARBA" id="ARBA00023034"/>
    </source>
</evidence>
<dbReference type="VEuPathDB" id="AmoebaDB:NfTy_005600"/>
<reference evidence="10 11" key="1">
    <citation type="journal article" date="2019" name="Sci. Rep.">
        <title>Nanopore sequencing improves the draft genome of the human pathogenic amoeba Naegleria fowleri.</title>
        <authorList>
            <person name="Liechti N."/>
            <person name="Schurch N."/>
            <person name="Bruggmann R."/>
            <person name="Wittwer M."/>
        </authorList>
    </citation>
    <scope>NUCLEOTIDE SEQUENCE [LARGE SCALE GENOMIC DNA]</scope>
    <source>
        <strain evidence="10 11">ATCC 30894</strain>
    </source>
</reference>
<evidence type="ECO:0000256" key="6">
    <source>
        <dbReference type="ARBA" id="ARBA00022989"/>
    </source>
</evidence>
<sequence length="702" mass="80850">MVALKSHHRNISSGSSSFLLYALLFATTTLTFLLPSSLFDLYSTHQFSVQAESIPSYYSKRYVFGQDVAIKSRKLSSYHNVPYEFHSLPFCRPKEVKHSVESFGDYMLGDRFENTIYHFPLLQNVGCARIFPSMNDQNTIICPTFDKSVALDFMSKIQDDYHIQFTVDNLPIAYLYDNRTRCGDPPLSDIKQLSKETTKYSRADGFPLGCVYYPESLRNAPQSQKDKKAQYFVNNHFSFLFKYNKKVVKGSDLYFIVGAEVYPSSIRHEPSQFTCDVTNPEKYRIDEATTSIPFSYSVTWMETDLEYPNRWDAYLKTDYDQDIEDYDIHHYSLINSSMTVLFLTGIIAVTMYKILKKDLDNSKLDEDIESDPSLLQEQETGWKLLSGDVFRIPPYPGLLSVMVGSGLQFVVMFTVSLILTLFGFTSPESRGRVVAAFILCYLFTSAVAGFWALKIYKLLSGTNLMMVSVGVALFVPTIVTIIYGTLNTIMWMIQSSMAQPFFSIFTIYSVWFVISVPLVFLGAMIANRSSTKDTLSPTSTPKVYPTPRNIPPLPLPLRFPYNYLIAGILPFTAFFVEFYFLISSIWLQQHYFLFEFLFTVFLILIVTSAETTIVFIYFQLCHEDYRWWWNSFFYSSTSACYLFIAGLFYYNSQLGSPHFYMTILYFGYLLILCFLIMLLTGSVGFLATFYFVRKIYSMTKVD</sequence>
<dbReference type="PANTHER" id="PTHR10766">
    <property type="entry name" value="TRANSMEMBRANE 9 SUPERFAMILY PROTEIN"/>
    <property type="match status" value="1"/>
</dbReference>
<organism evidence="10 11">
    <name type="scientific">Naegleria fowleri</name>
    <name type="common">Brain eating amoeba</name>
    <dbReference type="NCBI Taxonomy" id="5763"/>
    <lineage>
        <taxon>Eukaryota</taxon>
        <taxon>Discoba</taxon>
        <taxon>Heterolobosea</taxon>
        <taxon>Tetramitia</taxon>
        <taxon>Eutetramitia</taxon>
        <taxon>Vahlkampfiidae</taxon>
        <taxon>Naegleria</taxon>
    </lineage>
</organism>
<feature type="transmembrane region" description="Helical" evidence="9">
    <location>
        <begin position="561"/>
        <end position="582"/>
    </location>
</feature>